<dbReference type="InterPro" id="IPR027593">
    <property type="entry name" value="Aro_clust"/>
</dbReference>
<dbReference type="Proteomes" id="UP000002162">
    <property type="component" value="Chromosome"/>
</dbReference>
<dbReference type="NCBIfam" id="TIGR04313">
    <property type="entry name" value="aro_clust_Mycop"/>
    <property type="match status" value="2"/>
</dbReference>
<dbReference type="RefSeq" id="WP_006689167.1">
    <property type="nucleotide sequence ID" value="NC_010503.1"/>
</dbReference>
<sequence>MNKQKRKISVLTSISLFLIISLSIGLGLGLIKNNENSITSKVQKSSNFFINDLSKQLFLDVFNQDKLELNAYMYDQNNVSDQQLLDLKFALTLLNPNRLDINDDDTIAIMKNNAKKIIFQSLSNNWYWLFTNLKSLEFSYTPYKPNFYAPYINEKQDFTKSSIFDKVININKPLTNYIKIKQKLFDKENYRSVDVYYLQFGDHLILRLLKFNKKNHFDVRFDTDLFQFNKPIINLELIAKEMQTSIDYHREDNFKKDILDYKKNYEDYLYYDEKLNSSIYQQGLDKINKEYYEVNNFNFFNTKKPLFQKFSYQMFLELKDKLGFKRYVLRNIDQKEVRARDHFNDNEKKQQNKNYFRSFDKELNYFQKYIDHNLDININKISKEAYITQKIIKNLLLDAFNNNDVQITKYLIQQNDKEYQNKLIKQLIEFSNYFKNQKTPRDSNEYKQKLNDYEKIFSQNWYFILMNLKHFELSFNNWFTLPKQINPITKEMLGPSEKYLKRLKKLKPYEDYYFINNYLEKKQEGDTSMLIGSFKDLYITKNQSIFNIKIDFSSSENRLSLNPLIYFFPKTKNKLSVDLITSIFHQAIFHQNKEYYQLFETDMIDKYEYGIPAQMLLLWRE</sequence>
<proteinExistence type="predicted"/>
<organism evidence="1 2">
    <name type="scientific">Ureaplasma parvum serovar 3 (strain ATCC 27815 / 27 / NCTC 11736)</name>
    <dbReference type="NCBI Taxonomy" id="505682"/>
    <lineage>
        <taxon>Bacteria</taxon>
        <taxon>Bacillati</taxon>
        <taxon>Mycoplasmatota</taxon>
        <taxon>Mycoplasmoidales</taxon>
        <taxon>Mycoplasmoidaceae</taxon>
        <taxon>Ureaplasma</taxon>
    </lineage>
</organism>
<protein>
    <submittedName>
        <fullName evidence="1">Uncharacterized protein</fullName>
    </submittedName>
</protein>
<accession>A0A2C9DYW8</accession>
<evidence type="ECO:0000313" key="1">
    <source>
        <dbReference type="EMBL" id="ACA33129.1"/>
    </source>
</evidence>
<gene>
    <name evidence="1" type="ordered locus">UPA3_0267</name>
</gene>
<name>A0A2C9DYW8_UREP2</name>
<dbReference type="HOGENOM" id="CLU_400529_0_0_14"/>
<dbReference type="AlphaFoldDB" id="A0A2C9DYW8"/>
<dbReference type="EMBL" id="CP000942">
    <property type="protein sequence ID" value="ACA33129.1"/>
    <property type="molecule type" value="Genomic_DNA"/>
</dbReference>
<evidence type="ECO:0000313" key="2">
    <source>
        <dbReference type="Proteomes" id="UP000002162"/>
    </source>
</evidence>
<reference evidence="1 2" key="1">
    <citation type="submission" date="2008-02" db="EMBL/GenBank/DDBJ databases">
        <title>Genome sequence of Ureaplasma parvum serovar 3.</title>
        <authorList>
            <person name="Methe B.A."/>
            <person name="Glass J."/>
            <person name="Waites K."/>
            <person name="Shrivastava S."/>
        </authorList>
    </citation>
    <scope>NUCLEOTIDE SEQUENCE [LARGE SCALE GENOMIC DNA]</scope>
    <source>
        <strain evidence="2">ATCC 27815 / 27 / NCTC 11736</strain>
    </source>
</reference>
<dbReference type="KEGG" id="upa:UPA3_0267"/>
<dbReference type="GeneID" id="29672639"/>